<dbReference type="GO" id="GO:0016709">
    <property type="term" value="F:oxidoreductase activity, acting on paired donors, with incorporation or reduction of molecular oxygen, NAD(P)H as one donor, and incorporation of one atom of oxygen"/>
    <property type="evidence" value="ECO:0007669"/>
    <property type="project" value="UniProtKB-ARBA"/>
</dbReference>
<keyword evidence="5" id="KW-0503">Monooxygenase</keyword>
<dbReference type="SUPFAM" id="SSF51905">
    <property type="entry name" value="FAD/NAD(P)-binding domain"/>
    <property type="match status" value="1"/>
</dbReference>
<dbReference type="Proteomes" id="UP000515734">
    <property type="component" value="Chromosome"/>
</dbReference>
<dbReference type="Gene3D" id="3.30.70.2450">
    <property type="match status" value="1"/>
</dbReference>
<name>A0A6S6NZD3_9MYCO</name>
<protein>
    <submittedName>
        <fullName evidence="5">Pentachlorophenol monooxygenase</fullName>
    </submittedName>
</protein>
<reference evidence="5 6" key="1">
    <citation type="submission" date="2020-07" db="EMBL/GenBank/DDBJ databases">
        <title>Complete genome sequence of Mycolicibacterium litorale like strain isolated from cardiac implantable electronic device infection.</title>
        <authorList>
            <person name="Fukano H."/>
            <person name="Miyama H."/>
            <person name="Hoshino Y."/>
        </authorList>
    </citation>
    <scope>NUCLEOTIDE SEQUENCE [LARGE SCALE GENOMIC DNA]</scope>
    <source>
        <strain evidence="5 6">NIIDNTM18</strain>
    </source>
</reference>
<dbReference type="PRINTS" id="PR00420">
    <property type="entry name" value="RNGMNOXGNASE"/>
</dbReference>
<gene>
    <name evidence="5" type="ORF">NIIDNTM18_04700</name>
</gene>
<dbReference type="Pfam" id="PF01494">
    <property type="entry name" value="FAD_binding_3"/>
    <property type="match status" value="1"/>
</dbReference>
<dbReference type="PANTHER" id="PTHR43004:SF19">
    <property type="entry name" value="BINDING MONOOXYGENASE, PUTATIVE (JCVI)-RELATED"/>
    <property type="match status" value="1"/>
</dbReference>
<keyword evidence="3" id="KW-0274">FAD</keyword>
<comment type="cofactor">
    <cofactor evidence="1">
        <name>FAD</name>
        <dbReference type="ChEBI" id="CHEBI:57692"/>
    </cofactor>
</comment>
<dbReference type="AlphaFoldDB" id="A0A6S6NZD3"/>
<dbReference type="RefSeq" id="WP_185294188.1">
    <property type="nucleotide sequence ID" value="NZ_AP023287.1"/>
</dbReference>
<dbReference type="InterPro" id="IPR050641">
    <property type="entry name" value="RIFMO-like"/>
</dbReference>
<dbReference type="PANTHER" id="PTHR43004">
    <property type="entry name" value="TRK SYSTEM POTASSIUM UPTAKE PROTEIN"/>
    <property type="match status" value="1"/>
</dbReference>
<sequence length="380" mass="40815">MDDTDVLVVGAGPTGLTVACALAERGVAATVVDRQPAGVNTSRAAVVNARSLEVLEHLDVARRVVDRGRQAPRFTIRDRTRTLITVDFAGLPTRYPYSLMLPQSSTEEILRTRLGELGATVLRPKVVTAVTQDRAGVTTRFDDGDSIRSRYVVGADGVHSTVRRQADIRFGGGEYDDSFLLADVRLTGEVPTDEVILFWARAGLTVVAPLPGGVHRIVAPVAEAPERPSATTVQHLLDARGPGAGRIEVREVIWGSRFRIHHRIADTYRSRRLVLAGDAAHVHSPAGGQGMNLGIQDAVVLAEALAAVVAGASDDPLDDYARTRRAVAREVVAMTDRLTRLATVPRGLRPLRNSAIGAAAHIPAVRSALAWRLSGLVYRI</sequence>
<dbReference type="EMBL" id="AP023287">
    <property type="protein sequence ID" value="BCI51192.1"/>
    <property type="molecule type" value="Genomic_DNA"/>
</dbReference>
<evidence type="ECO:0000256" key="3">
    <source>
        <dbReference type="ARBA" id="ARBA00022827"/>
    </source>
</evidence>
<evidence type="ECO:0000313" key="5">
    <source>
        <dbReference type="EMBL" id="BCI51192.1"/>
    </source>
</evidence>
<keyword evidence="2" id="KW-0285">Flavoprotein</keyword>
<dbReference type="Gene3D" id="3.50.50.60">
    <property type="entry name" value="FAD/NAD(P)-binding domain"/>
    <property type="match status" value="1"/>
</dbReference>
<keyword evidence="5" id="KW-0560">Oxidoreductase</keyword>
<evidence type="ECO:0000259" key="4">
    <source>
        <dbReference type="Pfam" id="PF01494"/>
    </source>
</evidence>
<evidence type="ECO:0000313" key="6">
    <source>
        <dbReference type="Proteomes" id="UP000515734"/>
    </source>
</evidence>
<proteinExistence type="predicted"/>
<evidence type="ECO:0000256" key="2">
    <source>
        <dbReference type="ARBA" id="ARBA00022630"/>
    </source>
</evidence>
<accession>A0A6S6NZD3</accession>
<evidence type="ECO:0000256" key="1">
    <source>
        <dbReference type="ARBA" id="ARBA00001974"/>
    </source>
</evidence>
<dbReference type="GO" id="GO:0071949">
    <property type="term" value="F:FAD binding"/>
    <property type="evidence" value="ECO:0007669"/>
    <property type="project" value="InterPro"/>
</dbReference>
<dbReference type="InterPro" id="IPR002938">
    <property type="entry name" value="FAD-bd"/>
</dbReference>
<feature type="domain" description="FAD-binding" evidence="4">
    <location>
        <begin position="3"/>
        <end position="333"/>
    </location>
</feature>
<dbReference type="InterPro" id="IPR036188">
    <property type="entry name" value="FAD/NAD-bd_sf"/>
</dbReference>
<organism evidence="5 6">
    <name type="scientific">Mycolicibacterium litorale</name>
    <dbReference type="NCBI Taxonomy" id="758802"/>
    <lineage>
        <taxon>Bacteria</taxon>
        <taxon>Bacillati</taxon>
        <taxon>Actinomycetota</taxon>
        <taxon>Actinomycetes</taxon>
        <taxon>Mycobacteriales</taxon>
        <taxon>Mycobacteriaceae</taxon>
        <taxon>Mycolicibacterium</taxon>
    </lineage>
</organism>